<feature type="region of interest" description="Disordered" evidence="6">
    <location>
        <begin position="136"/>
        <end position="167"/>
    </location>
</feature>
<dbReference type="PANTHER" id="PTHR33317">
    <property type="entry name" value="POLYNUCLEOTIDYL TRANSFERASE, RIBONUCLEASE H-LIKE SUPERFAMILY PROTEIN"/>
    <property type="match status" value="1"/>
</dbReference>
<evidence type="ECO:0000256" key="5">
    <source>
        <dbReference type="HAMAP-Rule" id="MF_00651"/>
    </source>
</evidence>
<dbReference type="GO" id="GO:0000967">
    <property type="term" value="P:rRNA 5'-end processing"/>
    <property type="evidence" value="ECO:0007669"/>
    <property type="project" value="UniProtKB-UniRule"/>
</dbReference>
<evidence type="ECO:0000256" key="6">
    <source>
        <dbReference type="SAM" id="MobiDB-lite"/>
    </source>
</evidence>
<sequence>MRDGVRLGVDVGSVRIGVARSDPSGVLATPVETVRRGKGDLDRLAEIAAEHEVVEIVVGLPTSLSGREGRAAEAARDFATRISLRLAPLPVRLFDERLTTVSAQHGLRASGVKAKNQRGVVDQAAAIVLLQAALDAERATGRPPGRPVDPPTEGERSGGEPGGGAVR</sequence>
<dbReference type="NCBIfam" id="TIGR00250">
    <property type="entry name" value="RNAse_H_YqgF"/>
    <property type="match status" value="1"/>
</dbReference>
<dbReference type="GO" id="GO:0005829">
    <property type="term" value="C:cytosol"/>
    <property type="evidence" value="ECO:0007669"/>
    <property type="project" value="TreeGrafter"/>
</dbReference>
<dbReference type="Pfam" id="PF03652">
    <property type="entry name" value="RuvX"/>
    <property type="match status" value="1"/>
</dbReference>
<dbReference type="EC" id="3.1.-.-" evidence="5"/>
<keyword evidence="1 5" id="KW-0963">Cytoplasm</keyword>
<dbReference type="PANTHER" id="PTHR33317:SF4">
    <property type="entry name" value="POLYNUCLEOTIDYL TRANSFERASE, RIBONUCLEASE H-LIKE SUPERFAMILY PROTEIN"/>
    <property type="match status" value="1"/>
</dbReference>
<dbReference type="InterPro" id="IPR006641">
    <property type="entry name" value="YqgF/RNaseH-like_dom"/>
</dbReference>
<evidence type="ECO:0000256" key="1">
    <source>
        <dbReference type="ARBA" id="ARBA00022490"/>
    </source>
</evidence>
<evidence type="ECO:0000259" key="7">
    <source>
        <dbReference type="SMART" id="SM00732"/>
    </source>
</evidence>
<keyword evidence="2 5" id="KW-0690">Ribosome biogenesis</keyword>
<dbReference type="HAMAP" id="MF_00651">
    <property type="entry name" value="Nuclease_YqgF"/>
    <property type="match status" value="1"/>
</dbReference>
<evidence type="ECO:0000313" key="9">
    <source>
        <dbReference type="Proteomes" id="UP000198282"/>
    </source>
</evidence>
<feature type="domain" description="YqgF/RNase H-like" evidence="7">
    <location>
        <begin position="4"/>
        <end position="103"/>
    </location>
</feature>
<protein>
    <recommendedName>
        <fullName evidence="5">Putative pre-16S rRNA nuclease</fullName>
        <ecNumber evidence="5">3.1.-.-</ecNumber>
    </recommendedName>
</protein>
<reference evidence="8 9" key="1">
    <citation type="submission" date="2017-06" db="EMBL/GenBank/DDBJ databases">
        <authorList>
            <person name="Kim H.J."/>
            <person name="Triplett B.A."/>
        </authorList>
    </citation>
    <scope>NUCLEOTIDE SEQUENCE [LARGE SCALE GENOMIC DNA]</scope>
    <source>
        <strain evidence="8 9">CGMCC 4.2132</strain>
    </source>
</reference>
<dbReference type="Gene3D" id="3.30.420.140">
    <property type="entry name" value="YqgF/RNase H-like domain"/>
    <property type="match status" value="1"/>
</dbReference>
<dbReference type="InterPro" id="IPR005227">
    <property type="entry name" value="YqgF"/>
</dbReference>
<comment type="similarity">
    <text evidence="5">Belongs to the YqgF HJR family.</text>
</comment>
<dbReference type="GO" id="GO:0004518">
    <property type="term" value="F:nuclease activity"/>
    <property type="evidence" value="ECO:0007669"/>
    <property type="project" value="UniProtKB-KW"/>
</dbReference>
<evidence type="ECO:0000313" key="8">
    <source>
        <dbReference type="EMBL" id="SNT36868.1"/>
    </source>
</evidence>
<keyword evidence="3 5" id="KW-0540">Nuclease</keyword>
<keyword evidence="9" id="KW-1185">Reference proteome</keyword>
<dbReference type="GO" id="GO:0016788">
    <property type="term" value="F:hydrolase activity, acting on ester bonds"/>
    <property type="evidence" value="ECO:0007669"/>
    <property type="project" value="UniProtKB-UniRule"/>
</dbReference>
<dbReference type="SMART" id="SM00732">
    <property type="entry name" value="YqgFc"/>
    <property type="match status" value="1"/>
</dbReference>
<dbReference type="AlphaFoldDB" id="A0A239M3Z1"/>
<dbReference type="InterPro" id="IPR037027">
    <property type="entry name" value="YqgF/RNaseH-like_dom_sf"/>
</dbReference>
<evidence type="ECO:0000256" key="3">
    <source>
        <dbReference type="ARBA" id="ARBA00022722"/>
    </source>
</evidence>
<dbReference type="SUPFAM" id="SSF53098">
    <property type="entry name" value="Ribonuclease H-like"/>
    <property type="match status" value="1"/>
</dbReference>
<name>A0A239M3Z1_9ACTN</name>
<dbReference type="CDD" id="cd16964">
    <property type="entry name" value="YqgF"/>
    <property type="match status" value="1"/>
</dbReference>
<dbReference type="Proteomes" id="UP000198282">
    <property type="component" value="Unassembled WGS sequence"/>
</dbReference>
<evidence type="ECO:0000256" key="2">
    <source>
        <dbReference type="ARBA" id="ARBA00022517"/>
    </source>
</evidence>
<evidence type="ECO:0000256" key="4">
    <source>
        <dbReference type="ARBA" id="ARBA00022801"/>
    </source>
</evidence>
<dbReference type="InterPro" id="IPR012337">
    <property type="entry name" value="RNaseH-like_sf"/>
</dbReference>
<accession>A0A239M3Z1</accession>
<comment type="function">
    <text evidence="5">Could be a nuclease involved in processing of the 5'-end of pre-16S rRNA.</text>
</comment>
<gene>
    <name evidence="8" type="ORF">SAMN05216276_103724</name>
</gene>
<proteinExistence type="inferred from homology"/>
<comment type="subcellular location">
    <subcellularLocation>
        <location evidence="5">Cytoplasm</location>
    </subcellularLocation>
</comment>
<dbReference type="EMBL" id="FZOD01000037">
    <property type="protein sequence ID" value="SNT36868.1"/>
    <property type="molecule type" value="Genomic_DNA"/>
</dbReference>
<keyword evidence="4 5" id="KW-0378">Hydrolase</keyword>
<organism evidence="8 9">
    <name type="scientific">Streptosporangium subroseum</name>
    <dbReference type="NCBI Taxonomy" id="106412"/>
    <lineage>
        <taxon>Bacteria</taxon>
        <taxon>Bacillati</taxon>
        <taxon>Actinomycetota</taxon>
        <taxon>Actinomycetes</taxon>
        <taxon>Streptosporangiales</taxon>
        <taxon>Streptosporangiaceae</taxon>
        <taxon>Streptosporangium</taxon>
    </lineage>
</organism>
<dbReference type="OrthoDB" id="9790539at2"/>
<dbReference type="RefSeq" id="WP_089210742.1">
    <property type="nucleotide sequence ID" value="NZ_FZOD01000037.1"/>
</dbReference>